<protein>
    <submittedName>
        <fullName evidence="2">Uncharacterized protein</fullName>
    </submittedName>
</protein>
<feature type="transmembrane region" description="Helical" evidence="1">
    <location>
        <begin position="167"/>
        <end position="185"/>
    </location>
</feature>
<feature type="transmembrane region" description="Helical" evidence="1">
    <location>
        <begin position="96"/>
        <end position="116"/>
    </location>
</feature>
<accession>A0A561WL73</accession>
<keyword evidence="3" id="KW-1185">Reference proteome</keyword>
<evidence type="ECO:0000313" key="2">
    <source>
        <dbReference type="EMBL" id="TWG24614.1"/>
    </source>
</evidence>
<evidence type="ECO:0000256" key="1">
    <source>
        <dbReference type="SAM" id="Phobius"/>
    </source>
</evidence>
<dbReference type="EMBL" id="VIWY01000002">
    <property type="protein sequence ID" value="TWG24614.1"/>
    <property type="molecule type" value="Genomic_DNA"/>
</dbReference>
<organism evidence="2 3">
    <name type="scientific">Actinoplanes teichomyceticus</name>
    <dbReference type="NCBI Taxonomy" id="1867"/>
    <lineage>
        <taxon>Bacteria</taxon>
        <taxon>Bacillati</taxon>
        <taxon>Actinomycetota</taxon>
        <taxon>Actinomycetes</taxon>
        <taxon>Micromonosporales</taxon>
        <taxon>Micromonosporaceae</taxon>
        <taxon>Actinoplanes</taxon>
    </lineage>
</organism>
<feature type="transmembrane region" description="Helical" evidence="1">
    <location>
        <begin position="197"/>
        <end position="216"/>
    </location>
</feature>
<reference evidence="2 3" key="1">
    <citation type="submission" date="2019-06" db="EMBL/GenBank/DDBJ databases">
        <title>Sequencing the genomes of 1000 actinobacteria strains.</title>
        <authorList>
            <person name="Klenk H.-P."/>
        </authorList>
    </citation>
    <scope>NUCLEOTIDE SEQUENCE [LARGE SCALE GENOMIC DNA]</scope>
    <source>
        <strain evidence="2 3">DSM 43866</strain>
    </source>
</reference>
<dbReference type="Proteomes" id="UP000320239">
    <property type="component" value="Unassembled WGS sequence"/>
</dbReference>
<dbReference type="OrthoDB" id="3296987at2"/>
<comment type="caution">
    <text evidence="2">The sequence shown here is derived from an EMBL/GenBank/DDBJ whole genome shotgun (WGS) entry which is preliminary data.</text>
</comment>
<sequence>MTDRTILVIPVDRVAGLDIPPLAVDTGGSDPEWVDWPIGSWPFRRAPSLRLPLSPEAAAKVRRRLRVAPYLTAAHWTVVLGYLGSTVLFHRDAGPGFPVVPMVLLALMTVLSLAAAPKPPVRQAPRRQYGRLCLEAVPGEVARLWWAANPGLRDTPRFAPRRYPRRFYALSGGALIAASILLGVLLTNDGRENPEPLYPAVPLLFLVGIGVTGKVLPPGYIRFDRSGSA</sequence>
<dbReference type="AlphaFoldDB" id="A0A561WL73"/>
<keyword evidence="1" id="KW-1133">Transmembrane helix</keyword>
<name>A0A561WL73_ACTTI</name>
<gene>
    <name evidence="2" type="ORF">FHX34_1021174</name>
</gene>
<keyword evidence="1" id="KW-0472">Membrane</keyword>
<keyword evidence="1" id="KW-0812">Transmembrane</keyword>
<evidence type="ECO:0000313" key="3">
    <source>
        <dbReference type="Proteomes" id="UP000320239"/>
    </source>
</evidence>
<proteinExistence type="predicted"/>
<dbReference type="RefSeq" id="WP_122977697.1">
    <property type="nucleotide sequence ID" value="NZ_BOMX01000111.1"/>
</dbReference>
<feature type="transmembrane region" description="Helical" evidence="1">
    <location>
        <begin position="70"/>
        <end position="90"/>
    </location>
</feature>